<proteinExistence type="predicted"/>
<organism evidence="1 2">
    <name type="scientific">Gossypium stocksii</name>
    <dbReference type="NCBI Taxonomy" id="47602"/>
    <lineage>
        <taxon>Eukaryota</taxon>
        <taxon>Viridiplantae</taxon>
        <taxon>Streptophyta</taxon>
        <taxon>Embryophyta</taxon>
        <taxon>Tracheophyta</taxon>
        <taxon>Spermatophyta</taxon>
        <taxon>Magnoliopsida</taxon>
        <taxon>eudicotyledons</taxon>
        <taxon>Gunneridae</taxon>
        <taxon>Pentapetalae</taxon>
        <taxon>rosids</taxon>
        <taxon>malvids</taxon>
        <taxon>Malvales</taxon>
        <taxon>Malvaceae</taxon>
        <taxon>Malvoideae</taxon>
        <taxon>Gossypium</taxon>
    </lineage>
</organism>
<sequence>MGQEEVDLIQLKKGQLIDKSCKQLGHQTIQRRENKPNSAKPFGLITNSLLGDLLEQILEKFLSWSAILRSSLWKRSCENWRKPP</sequence>
<reference evidence="1 2" key="1">
    <citation type="journal article" date="2021" name="Plant Biotechnol. J.">
        <title>Multi-omics assisted identification of the key and species-specific regulatory components of drought-tolerant mechanisms in Gossypium stocksii.</title>
        <authorList>
            <person name="Yu D."/>
            <person name="Ke L."/>
            <person name="Zhang D."/>
            <person name="Wu Y."/>
            <person name="Sun Y."/>
            <person name="Mei J."/>
            <person name="Sun J."/>
            <person name="Sun Y."/>
        </authorList>
    </citation>
    <scope>NUCLEOTIDE SEQUENCE [LARGE SCALE GENOMIC DNA]</scope>
    <source>
        <strain evidence="2">cv. E1</strain>
        <tissue evidence="1">Leaf</tissue>
    </source>
</reference>
<dbReference type="EMBL" id="JAIQCV010000008">
    <property type="protein sequence ID" value="KAH1073072.1"/>
    <property type="molecule type" value="Genomic_DNA"/>
</dbReference>
<protein>
    <submittedName>
        <fullName evidence="1">Uncharacterized protein</fullName>
    </submittedName>
</protein>
<keyword evidence="2" id="KW-1185">Reference proteome</keyword>
<dbReference type="AlphaFoldDB" id="A0A9D3V6I5"/>
<dbReference type="Proteomes" id="UP000828251">
    <property type="component" value="Unassembled WGS sequence"/>
</dbReference>
<gene>
    <name evidence="1" type="ORF">J1N35_025400</name>
</gene>
<evidence type="ECO:0000313" key="1">
    <source>
        <dbReference type="EMBL" id="KAH1073072.1"/>
    </source>
</evidence>
<accession>A0A9D3V6I5</accession>
<name>A0A9D3V6I5_9ROSI</name>
<evidence type="ECO:0000313" key="2">
    <source>
        <dbReference type="Proteomes" id="UP000828251"/>
    </source>
</evidence>
<comment type="caution">
    <text evidence="1">The sequence shown here is derived from an EMBL/GenBank/DDBJ whole genome shotgun (WGS) entry which is preliminary data.</text>
</comment>